<accession>A0AAV7Z647</accession>
<comment type="caution">
    <text evidence="2">The sequence shown here is derived from an EMBL/GenBank/DDBJ whole genome shotgun (WGS) entry which is preliminary data.</text>
</comment>
<feature type="compositionally biased region" description="Basic and acidic residues" evidence="1">
    <location>
        <begin position="97"/>
        <end position="108"/>
    </location>
</feature>
<proteinExistence type="predicted"/>
<evidence type="ECO:0000313" key="3">
    <source>
        <dbReference type="Proteomes" id="UP001146793"/>
    </source>
</evidence>
<organism evidence="2 3">
    <name type="scientific">Anaeramoeba flamelloides</name>
    <dbReference type="NCBI Taxonomy" id="1746091"/>
    <lineage>
        <taxon>Eukaryota</taxon>
        <taxon>Metamonada</taxon>
        <taxon>Anaeramoebidae</taxon>
        <taxon>Anaeramoeba</taxon>
    </lineage>
</organism>
<feature type="compositionally biased region" description="Basic and acidic residues" evidence="1">
    <location>
        <begin position="140"/>
        <end position="154"/>
    </location>
</feature>
<gene>
    <name evidence="2" type="ORF">M0812_16741</name>
</gene>
<feature type="compositionally biased region" description="Basic and acidic residues" evidence="1">
    <location>
        <begin position="49"/>
        <end position="61"/>
    </location>
</feature>
<protein>
    <submittedName>
        <fullName evidence="2">Uncharacterized protein</fullName>
    </submittedName>
</protein>
<dbReference type="EMBL" id="JANTQA010000033">
    <property type="protein sequence ID" value="KAJ3437577.1"/>
    <property type="molecule type" value="Genomic_DNA"/>
</dbReference>
<feature type="region of interest" description="Disordered" evidence="1">
    <location>
        <begin position="48"/>
        <end position="184"/>
    </location>
</feature>
<dbReference type="Proteomes" id="UP001146793">
    <property type="component" value="Unassembled WGS sequence"/>
</dbReference>
<evidence type="ECO:0000256" key="1">
    <source>
        <dbReference type="SAM" id="MobiDB-lite"/>
    </source>
</evidence>
<feature type="compositionally biased region" description="Acidic residues" evidence="1">
    <location>
        <begin position="276"/>
        <end position="290"/>
    </location>
</feature>
<sequence length="336" mass="39368">MGLIISSVPQKETLSGLFETQNSLESEILDHLCFHLKKNSIPTIKKITTKKDKDKEKEKEKKKIIKQKNQPNQSKLNPKTEILKKKKQSNNIKHSPKKIEPLNKEKQLSVKLGNKKSLDRDEKIETLKINKKINLNSDSSPKKEEKSQEEESNKQNDLSTKSNNPQKREDDEQPETPIKEYEIESDQIISVDFNGINEDEELHSWSVLNSSQEDDYYSKINVDQKKIISKHQEDFEKGVSENFSSFTFNNQFLKDKEKEKIDLDLLSKLSKTNDNDLNETDTEDEFETDNGIDYFPNKNNYDIYEETESYEDEEIVFEDEGSDEIYEEVNEYDEDF</sequence>
<evidence type="ECO:0000313" key="2">
    <source>
        <dbReference type="EMBL" id="KAJ3437577.1"/>
    </source>
</evidence>
<feature type="region of interest" description="Disordered" evidence="1">
    <location>
        <begin position="271"/>
        <end position="299"/>
    </location>
</feature>
<name>A0AAV7Z647_9EUKA</name>
<dbReference type="AlphaFoldDB" id="A0AAV7Z647"/>
<feature type="compositionally biased region" description="Basic and acidic residues" evidence="1">
    <location>
        <begin position="116"/>
        <end position="128"/>
    </location>
</feature>
<reference evidence="2" key="1">
    <citation type="submission" date="2022-08" db="EMBL/GenBank/DDBJ databases">
        <title>Novel sulphate-reducing endosymbionts in the free-living metamonad Anaeramoeba.</title>
        <authorList>
            <person name="Jerlstrom-Hultqvist J."/>
            <person name="Cepicka I."/>
            <person name="Gallot-Lavallee L."/>
            <person name="Salas-Leiva D."/>
            <person name="Curtis B.A."/>
            <person name="Zahonova K."/>
            <person name="Pipaliya S."/>
            <person name="Dacks J."/>
            <person name="Roger A.J."/>
        </authorList>
    </citation>
    <scope>NUCLEOTIDE SEQUENCE</scope>
    <source>
        <strain evidence="2">Busselton2</strain>
    </source>
</reference>